<comment type="caution">
    <text evidence="3">The sequence shown here is derived from an EMBL/GenBank/DDBJ whole genome shotgun (WGS) entry which is preliminary data.</text>
</comment>
<protein>
    <recommendedName>
        <fullName evidence="2">Pyridoxamine 5'-phosphate oxidase Alr4036 family FMN-binding domain-containing protein</fullName>
    </recommendedName>
</protein>
<keyword evidence="1" id="KW-0812">Transmembrane</keyword>
<dbReference type="InterPro" id="IPR012349">
    <property type="entry name" value="Split_barrel_FMN-bd"/>
</dbReference>
<dbReference type="SUPFAM" id="SSF50475">
    <property type="entry name" value="FMN-binding split barrel"/>
    <property type="match status" value="1"/>
</dbReference>
<accession>A0ABD3M1X9</accession>
<keyword evidence="1" id="KW-0472">Membrane</keyword>
<dbReference type="Gene3D" id="2.30.110.10">
    <property type="entry name" value="Electron Transport, Fmn-binding Protein, Chain A"/>
    <property type="match status" value="1"/>
</dbReference>
<reference evidence="3 4" key="1">
    <citation type="submission" date="2024-10" db="EMBL/GenBank/DDBJ databases">
        <title>Updated reference genomes for cyclostephanoid diatoms.</title>
        <authorList>
            <person name="Roberts W.R."/>
            <person name="Alverson A.J."/>
        </authorList>
    </citation>
    <scope>NUCLEOTIDE SEQUENCE [LARGE SCALE GENOMIC DNA]</scope>
    <source>
        <strain evidence="3 4">AJA232-27</strain>
    </source>
</reference>
<dbReference type="AlphaFoldDB" id="A0ABD3M1X9"/>
<keyword evidence="4" id="KW-1185">Reference proteome</keyword>
<dbReference type="PANTHER" id="PTHR28243:SF1">
    <property type="entry name" value="PYRIDOXAMINE 5'-PHOSPHATE OXIDASE ALR4036 FAMILY FMN-BINDING DOMAIN-CONTAINING PROTEIN"/>
    <property type="match status" value="1"/>
</dbReference>
<dbReference type="Proteomes" id="UP001530293">
    <property type="component" value="Unassembled WGS sequence"/>
</dbReference>
<dbReference type="PANTHER" id="PTHR28243">
    <property type="entry name" value="AGL049CP"/>
    <property type="match status" value="1"/>
</dbReference>
<organism evidence="3 4">
    <name type="scientific">Discostella pseudostelligera</name>
    <dbReference type="NCBI Taxonomy" id="259834"/>
    <lineage>
        <taxon>Eukaryota</taxon>
        <taxon>Sar</taxon>
        <taxon>Stramenopiles</taxon>
        <taxon>Ochrophyta</taxon>
        <taxon>Bacillariophyta</taxon>
        <taxon>Coscinodiscophyceae</taxon>
        <taxon>Thalassiosirophycidae</taxon>
        <taxon>Stephanodiscales</taxon>
        <taxon>Stephanodiscaceae</taxon>
        <taxon>Discostella</taxon>
    </lineage>
</organism>
<dbReference type="InterPro" id="IPR024624">
    <property type="entry name" value="Pyridox_Oxase_Alr4036_FMN-bd"/>
</dbReference>
<proteinExistence type="predicted"/>
<keyword evidence="1" id="KW-1133">Transmembrane helix</keyword>
<feature type="transmembrane region" description="Helical" evidence="1">
    <location>
        <begin position="6"/>
        <end position="28"/>
    </location>
</feature>
<feature type="domain" description="Pyridoxamine 5'-phosphate oxidase Alr4036 family FMN-binding" evidence="2">
    <location>
        <begin position="137"/>
        <end position="265"/>
    </location>
</feature>
<sequence>MTSTSIISSIIVITTITTCSLSASSFMISSSTKVASVSSPLFHLRNRSTDLARRQWGATTSRRRSRHEFSLNPLHSQIFVASRKRLIMMSTNSSEEVANFEEEQRRGLSEIGQLTTFTSTNNSESAGNSNSIDNSIKSWKTRMDISISKSRKIRGSNYVQLTTVDVLTCEPRCRTVVFRGFVKGSIPPSSVVDNDGDGCDFGDGCVMKMITDARSRKVNEVLYSRKNAKEDADETKEGIRNTAEMVWWFPKSSEQYRVRGQLQFIGTDGPLLNSANDDDEDATEKVEIVNKFLTEQRRQQWGNLSDMAREQFYWENPGEPYVATSSQAIPAGGRDGDGKVLPPPDTFLLMLLYPTRVDYLRLTDNYHQIDERKEDVGGTSWRWIAKRVNP</sequence>
<evidence type="ECO:0000256" key="1">
    <source>
        <dbReference type="SAM" id="Phobius"/>
    </source>
</evidence>
<gene>
    <name evidence="3" type="ORF">ACHAWU_009383</name>
</gene>
<dbReference type="Pfam" id="PF12766">
    <property type="entry name" value="Pyridox_oxase_2"/>
    <property type="match status" value="1"/>
</dbReference>
<dbReference type="EMBL" id="JALLBG020000314">
    <property type="protein sequence ID" value="KAL3756081.1"/>
    <property type="molecule type" value="Genomic_DNA"/>
</dbReference>
<evidence type="ECO:0000313" key="3">
    <source>
        <dbReference type="EMBL" id="KAL3756081.1"/>
    </source>
</evidence>
<evidence type="ECO:0000313" key="4">
    <source>
        <dbReference type="Proteomes" id="UP001530293"/>
    </source>
</evidence>
<name>A0ABD3M1X9_9STRA</name>
<evidence type="ECO:0000259" key="2">
    <source>
        <dbReference type="Pfam" id="PF12766"/>
    </source>
</evidence>